<sequence>MTREIQDALGEFAKSKNFRTAGSVSVALAVTHFAKEQGLPLDSTTLVTNSGTQVVRLTKALIQTILARYNITDILSNEAGRTSRGSVANMILFVQFLNTFAEHSEIDLDVVESFWVEQAKLIIDARESDTKNVSYSAVPLEQNGQRFFFTTIPVSSLFPFCYVASRNEDPKSGFQRNLNRNRAEDIAKYLFDGLGSIPTNIVLSAQPEANLEYNTRSKILKYQLTSGSFLVLDGQHRLWGYEICREKYGKDLRIPVSVYIGLTRAEEAKLFIDINTTQVGVPSALLLDIKQVAEIESTSEQILRGLFDELNNDIESPLRKLLSPAKSVSGKISRVSFNKSMLPVIRSNAWVNASRKIQYQLFLNFLRALHQLIDDKSVFIRAAFFESICEIFDDVIQTSIAKHSDAKVSSIKDILLPLASVDFERIAERTRPTKSAYLEVIKSTLKKSVSISDSMV</sequence>
<proteinExistence type="predicted"/>
<dbReference type="EMBL" id="JACOGF010000002">
    <property type="protein sequence ID" value="MBC3916760.1"/>
    <property type="molecule type" value="Genomic_DNA"/>
</dbReference>
<evidence type="ECO:0000313" key="1">
    <source>
        <dbReference type="EMBL" id="MBC3916760.1"/>
    </source>
</evidence>
<name>A0ABR6ZLJ8_9BURK</name>
<gene>
    <name evidence="1" type="ORF">H8L32_04675</name>
</gene>
<reference evidence="1 2" key="1">
    <citation type="submission" date="2020-08" db="EMBL/GenBank/DDBJ databases">
        <title>Novel species isolated from subtropical streams in China.</title>
        <authorList>
            <person name="Lu H."/>
        </authorList>
    </citation>
    <scope>NUCLEOTIDE SEQUENCE [LARGE SCALE GENOMIC DNA]</scope>
    <source>
        <strain evidence="1 2">CY18W</strain>
    </source>
</reference>
<accession>A0ABR6ZLJ8</accession>
<dbReference type="InterPro" id="IPR032564">
    <property type="entry name" value="DUF4928"/>
</dbReference>
<organism evidence="1 2">
    <name type="scientific">Undibacterium hunanense</name>
    <dbReference type="NCBI Taxonomy" id="2762292"/>
    <lineage>
        <taxon>Bacteria</taxon>
        <taxon>Pseudomonadati</taxon>
        <taxon>Pseudomonadota</taxon>
        <taxon>Betaproteobacteria</taxon>
        <taxon>Burkholderiales</taxon>
        <taxon>Oxalobacteraceae</taxon>
        <taxon>Undibacterium</taxon>
    </lineage>
</organism>
<dbReference type="CDD" id="cd16413">
    <property type="entry name" value="DGQHR_domain"/>
    <property type="match status" value="1"/>
</dbReference>
<dbReference type="Proteomes" id="UP000650424">
    <property type="component" value="Unassembled WGS sequence"/>
</dbReference>
<evidence type="ECO:0000313" key="2">
    <source>
        <dbReference type="Proteomes" id="UP000650424"/>
    </source>
</evidence>
<dbReference type="InterPro" id="IPR017601">
    <property type="entry name" value="DGQHR-contain_dom"/>
</dbReference>
<dbReference type="NCBIfam" id="TIGR03187">
    <property type="entry name" value="DGQHR"/>
    <property type="match status" value="1"/>
</dbReference>
<dbReference type="RefSeq" id="WP_186945999.1">
    <property type="nucleotide sequence ID" value="NZ_JACOGF010000002.1"/>
</dbReference>
<keyword evidence="2" id="KW-1185">Reference proteome</keyword>
<protein>
    <submittedName>
        <fullName evidence="1">DUF4928 family protein</fullName>
    </submittedName>
</protein>
<dbReference type="Pfam" id="PF16280">
    <property type="entry name" value="DUF4928"/>
    <property type="match status" value="1"/>
</dbReference>
<comment type="caution">
    <text evidence="1">The sequence shown here is derived from an EMBL/GenBank/DDBJ whole genome shotgun (WGS) entry which is preliminary data.</text>
</comment>
<dbReference type="InterPro" id="IPR017642">
    <property type="entry name" value="DNA_S_mod_DndB"/>
</dbReference>
<dbReference type="Pfam" id="PF14072">
    <property type="entry name" value="DndB"/>
    <property type="match status" value="1"/>
</dbReference>